<evidence type="ECO:0000313" key="27">
    <source>
        <dbReference type="EMBL" id="GFO47453.1"/>
    </source>
</evidence>
<comment type="cofactor">
    <cofactor evidence="21">
        <name>Zn(2+)</name>
        <dbReference type="ChEBI" id="CHEBI:29105"/>
    </cofactor>
    <text evidence="21">Binds 1 zinc ion per subunit.</text>
</comment>
<dbReference type="Gene3D" id="1.25.50.20">
    <property type="match status" value="2"/>
</dbReference>
<dbReference type="Gene3D" id="1.10.390.10">
    <property type="entry name" value="Neutral Protease Domain 2"/>
    <property type="match status" value="2"/>
</dbReference>
<evidence type="ECO:0000259" key="25">
    <source>
        <dbReference type="Pfam" id="PF11838"/>
    </source>
</evidence>
<evidence type="ECO:0000256" key="3">
    <source>
        <dbReference type="ARBA" id="ARBA00010136"/>
    </source>
</evidence>
<dbReference type="FunFam" id="2.60.40.1910:FF:000006">
    <property type="entry name" value="Aminopeptidase"/>
    <property type="match status" value="1"/>
</dbReference>
<proteinExistence type="inferred from homology"/>
<dbReference type="EC" id="3.4.11.7" evidence="5"/>
<keyword evidence="14" id="KW-0735">Signal-anchor</keyword>
<dbReference type="InterPro" id="IPR001930">
    <property type="entry name" value="Peptidase_M1"/>
</dbReference>
<gene>
    <name evidence="27" type="ORF">PoB_007395800</name>
</gene>
<comment type="caution">
    <text evidence="27">The sequence shown here is derived from an EMBL/GenBank/DDBJ whole genome shotgun (WGS) entry which is preliminary data.</text>
</comment>
<feature type="site" description="Transition state stabilizer" evidence="22">
    <location>
        <position position="524"/>
    </location>
</feature>
<keyword evidence="9 23" id="KW-0812">Transmembrane</keyword>
<evidence type="ECO:0000256" key="16">
    <source>
        <dbReference type="ARBA" id="ARBA00023049"/>
    </source>
</evidence>
<keyword evidence="19" id="KW-0325">Glycoprotein</keyword>
<evidence type="ECO:0000256" key="15">
    <source>
        <dbReference type="ARBA" id="ARBA00022989"/>
    </source>
</evidence>
<sequence>MTTFSKNDSGRGCRVSIALGFVLILLAVLVAVGVGLIVHFAENDGKQEVVCKCELTGSGIGAGTGAGAQIGTAADLSQECVKIVSKGESSAEICSKCRMDQCAKAGTDVTTKAPVTDDCVQATVESLRLPDHVIPIHYDVELQPYIYSGDPKDFSYKGKVKMLMHCKRATPNISLHIDLITVDDSSISFQAETPSASDPTFVSWERDEAKQFLIIKLSGNLEVGRRYELEMAYSAPMPSDLRGVYYSSYTRQGQTKHMMATQLAPTDARRAFPCFDEPALKATFNITLVRPEHLISIANMPILDSSTTFTENGMVFVKDVYQKTPKMSTYLLAFAICDFDYHTAKSDSGITYRAFAIPESVNETLYSLDVGAKVIDEYQRHFQVDYPLPKQDMIAIPDFAAGAMENWGLIMYRQTALLYKPGTSTQANKERIATIVAHELAHMWFGDLVSPAWWDDIWLNEGFASFTEYMGVDFVHPEWDIYDKFVIKDTQPALQFDGRVTSHPVIMLVNTPDEINGLFDTISYQKGASIIRMMRHFLGEETFRNGITKYLKALEYDAAHHDRLWQSLTQQAVDDGKGHIKVKEIMDTWTQQMNYPVVTVSCDPKSPGQISLRQERYLEDPTAEDPGNFKSQFGYRWTIPLTVTTSRSPDFDLTDKDVMWMTKDQRTMTADLGVSKLPDCSDPDSWILANVQQNGFYRVNYPVGNWKALAKQLDTNHTVIPVINRAQIIDDAFSLVKSGHLDLGTAMQTVEYLDKERDYVPWSTAVSSLDYIDKMLSLDSLRGPFEKFMRSKLSDLYDSIGLDNTGATYKEIDTRRIIAGQACAYGIQACLDATSDLFKQWMDNPEVNPIDVNLKTTVYCNAIRNGGWDEWSFALRMYKEATVATEQRDLLSAMACSSKQWILNHYLGLIIQEDSPIRFQDVYYVMSRVASSTLGRPLAWDFFRVNFDLLASTHLSGYFSLERTVDGVTSGFSTQLELEELEDLMSRKSGQLRSARRNFEQAVEKTRANIRWKQSNLPVLKDYLEQTAGSASEEEDSANINMRLPDHVSPRHYDVELQPYMYSGNPEDFSYKGKVKMIVRCNKPSSNVTMHIDLIQVEPASVKFYGETPMNSDPIYESYEIDKIRQFIIVKLSHNMAVGRSYIIEMSYSAKMPDDLKGVYYSKYSRNGQDKYMLTTQFQASEARRAFPCFDEPALKATFNITLVRPEHLISISNMPIVDNSTTFMEDGMLFVKDVYQTTPKMSTYLLAFVICDFAYLSNITANNIEYRAYAIPESINQARHALDVGVQLLTKYEDFFSIRYPLPKQDMIAIPDYDAGAMENWGLITYRETAMLYEPSVSDEYDKEYVAIVVAHELAHMWFGDLVTPAWWDDLWLNEGFATFVEYLGVDMIFPEWNMFDTFALRVVQAAMAYDGRVTSHPVIVEVNTREEIEDIFDVISYEKAAALIRMMRHFLSPETFNRGITAYLKSLEYEATNHNDLWAALTKTNPGQILVKQERYLEDKTIEDPGKYKSPFGYRWTIPLTLTTSESLDFDLTDANVFWLDKIEEMKSFTLGTGNIPPLSNTSGWILANARQYGYYRVNYPLSNWKALADQLNKNHLVIPTSNRAQLVDDAFNLAKSGHIGLDTALMMIDYLDKERDYVPWSATAGELSYIRRMLALDNLYGPFQSYLLEKVIPSYEFYGLDNSNATHNEIYARRSVASLACAYGVKSCLDTASDLYKQWMDNPNATNPVDVNLKSLVYCNAIRNGGWDEWQFALNMYKQAQVATEKDQLISAMSCASKPWILKYYIDLAMADNSPIRLQDLDYVLIYVSYETVGRPIAWQFIRERFHDLEKKFKGIPETLVKIIGRVTRSFNTQFELEELQTFLNTSARKLVSTQPGIQRAIAQVRTNIKWMAQNRPVLEVFLKNTGYLI</sequence>
<evidence type="ECO:0000256" key="18">
    <source>
        <dbReference type="ARBA" id="ARBA00023157"/>
    </source>
</evidence>
<dbReference type="Gene3D" id="2.60.40.1730">
    <property type="entry name" value="tricorn interacting facor f3 domain"/>
    <property type="match status" value="2"/>
</dbReference>
<feature type="binding site" evidence="21">
    <location>
        <position position="438"/>
    </location>
    <ligand>
        <name>Zn(2+)</name>
        <dbReference type="ChEBI" id="CHEBI:29105"/>
        <note>catalytic</note>
    </ligand>
</feature>
<evidence type="ECO:0000256" key="9">
    <source>
        <dbReference type="ARBA" id="ARBA00022692"/>
    </source>
</evidence>
<keyword evidence="13" id="KW-0106">Calcium</keyword>
<dbReference type="GO" id="GO:0006508">
    <property type="term" value="P:proteolysis"/>
    <property type="evidence" value="ECO:0007669"/>
    <property type="project" value="UniProtKB-KW"/>
</dbReference>
<feature type="domain" description="Aminopeptidase N-like N-terminal" evidence="26">
    <location>
        <begin position="1050"/>
        <end position="1246"/>
    </location>
</feature>
<feature type="active site" description="Proton acceptor" evidence="20">
    <location>
        <position position="439"/>
    </location>
</feature>
<keyword evidence="17 23" id="KW-0472">Membrane</keyword>
<organism evidence="27 28">
    <name type="scientific">Plakobranchus ocellatus</name>
    <dbReference type="NCBI Taxonomy" id="259542"/>
    <lineage>
        <taxon>Eukaryota</taxon>
        <taxon>Metazoa</taxon>
        <taxon>Spiralia</taxon>
        <taxon>Lophotrochozoa</taxon>
        <taxon>Mollusca</taxon>
        <taxon>Gastropoda</taxon>
        <taxon>Heterobranchia</taxon>
        <taxon>Euthyneura</taxon>
        <taxon>Panpulmonata</taxon>
        <taxon>Sacoglossa</taxon>
        <taxon>Placobranchoidea</taxon>
        <taxon>Plakobranchidae</taxon>
        <taxon>Plakobranchus</taxon>
    </lineage>
</organism>
<evidence type="ECO:0000256" key="12">
    <source>
        <dbReference type="ARBA" id="ARBA00022833"/>
    </source>
</evidence>
<dbReference type="FunFam" id="1.10.390.10:FF:000016">
    <property type="entry name" value="Glutamyl aminopeptidase"/>
    <property type="match status" value="1"/>
</dbReference>
<keyword evidence="12 21" id="KW-0862">Zinc</keyword>
<evidence type="ECO:0000256" key="13">
    <source>
        <dbReference type="ARBA" id="ARBA00022837"/>
    </source>
</evidence>
<dbReference type="Proteomes" id="UP000735302">
    <property type="component" value="Unassembled WGS sequence"/>
</dbReference>
<dbReference type="InterPro" id="IPR024571">
    <property type="entry name" value="ERAP1-like_C_dom"/>
</dbReference>
<dbReference type="GO" id="GO:0008270">
    <property type="term" value="F:zinc ion binding"/>
    <property type="evidence" value="ECO:0007669"/>
    <property type="project" value="InterPro"/>
</dbReference>
<dbReference type="FunFam" id="1.10.390.10:FF:000001">
    <property type="entry name" value="Aminopeptidase"/>
    <property type="match status" value="1"/>
</dbReference>
<dbReference type="Pfam" id="PF17900">
    <property type="entry name" value="Peptidase_M1_N"/>
    <property type="match status" value="2"/>
</dbReference>
<dbReference type="PANTHER" id="PTHR11533">
    <property type="entry name" value="PROTEASE M1 ZINC METALLOPROTEASE"/>
    <property type="match status" value="1"/>
</dbReference>
<keyword evidence="10 21" id="KW-0479">Metal-binding</keyword>
<accession>A0AAV4DTM6</accession>
<protein>
    <recommendedName>
        <fullName evidence="5">glutamyl aminopeptidase</fullName>
        <ecNumber evidence="5">3.4.11.7</ecNumber>
    </recommendedName>
</protein>
<evidence type="ECO:0000256" key="20">
    <source>
        <dbReference type="PIRSR" id="PIRSR634016-1"/>
    </source>
</evidence>
<evidence type="ECO:0000256" key="21">
    <source>
        <dbReference type="PIRSR" id="PIRSR634016-3"/>
    </source>
</evidence>
<evidence type="ECO:0000256" key="17">
    <source>
        <dbReference type="ARBA" id="ARBA00023136"/>
    </source>
</evidence>
<feature type="domain" description="ERAP1-like C-terminal" evidence="25">
    <location>
        <begin position="686"/>
        <end position="1007"/>
    </location>
</feature>
<dbReference type="GO" id="GO:0005737">
    <property type="term" value="C:cytoplasm"/>
    <property type="evidence" value="ECO:0007669"/>
    <property type="project" value="TreeGrafter"/>
</dbReference>
<dbReference type="Gene3D" id="2.60.40.1910">
    <property type="match status" value="1"/>
</dbReference>
<evidence type="ECO:0000256" key="22">
    <source>
        <dbReference type="PIRSR" id="PIRSR634016-4"/>
    </source>
</evidence>
<keyword evidence="16" id="KW-0482">Metalloprotease</keyword>
<evidence type="ECO:0000256" key="4">
    <source>
        <dbReference type="ARBA" id="ARBA00011748"/>
    </source>
</evidence>
<dbReference type="InterPro" id="IPR042097">
    <property type="entry name" value="Aminopeptidase_N-like_N_sf"/>
</dbReference>
<comment type="similarity">
    <text evidence="3">Belongs to the peptidase M1 family.</text>
</comment>
<evidence type="ECO:0000256" key="19">
    <source>
        <dbReference type="ARBA" id="ARBA00023180"/>
    </source>
</evidence>
<comment type="subcellular location">
    <subcellularLocation>
        <location evidence="2">Cell membrane</location>
        <topology evidence="2">Single-pass type II membrane protein</topology>
    </subcellularLocation>
</comment>
<dbReference type="GO" id="GO:0042277">
    <property type="term" value="F:peptide binding"/>
    <property type="evidence" value="ECO:0007669"/>
    <property type="project" value="TreeGrafter"/>
</dbReference>
<dbReference type="GO" id="GO:0005615">
    <property type="term" value="C:extracellular space"/>
    <property type="evidence" value="ECO:0007669"/>
    <property type="project" value="TreeGrafter"/>
</dbReference>
<dbReference type="SUPFAM" id="SSF63737">
    <property type="entry name" value="Leukotriene A4 hydrolase N-terminal domain"/>
    <property type="match status" value="2"/>
</dbReference>
<dbReference type="InterPro" id="IPR027268">
    <property type="entry name" value="Peptidase_M4/M1_CTD_sf"/>
</dbReference>
<keyword evidence="8" id="KW-0645">Protease</keyword>
<dbReference type="EMBL" id="BLXT01008325">
    <property type="protein sequence ID" value="GFO47453.1"/>
    <property type="molecule type" value="Genomic_DNA"/>
</dbReference>
<dbReference type="CDD" id="cd09601">
    <property type="entry name" value="M1_APN-Q_like"/>
    <property type="match status" value="2"/>
</dbReference>
<keyword evidence="15 23" id="KW-1133">Transmembrane helix</keyword>
<evidence type="ECO:0000256" key="6">
    <source>
        <dbReference type="ARBA" id="ARBA00022438"/>
    </source>
</evidence>
<feature type="domain" description="Aminopeptidase N-like N-terminal" evidence="26">
    <location>
        <begin position="135"/>
        <end position="331"/>
    </location>
</feature>
<evidence type="ECO:0000256" key="7">
    <source>
        <dbReference type="ARBA" id="ARBA00022475"/>
    </source>
</evidence>
<name>A0AAV4DTM6_9GAST</name>
<evidence type="ECO:0000256" key="5">
    <source>
        <dbReference type="ARBA" id="ARBA00012567"/>
    </source>
</evidence>
<dbReference type="InterPro" id="IPR034016">
    <property type="entry name" value="M1_APN-typ"/>
</dbReference>
<dbReference type="Pfam" id="PF01433">
    <property type="entry name" value="Peptidase_M1"/>
    <property type="match status" value="2"/>
</dbReference>
<reference evidence="27 28" key="1">
    <citation type="journal article" date="2021" name="Elife">
        <title>Chloroplast acquisition without the gene transfer in kleptoplastic sea slugs, Plakobranchus ocellatus.</title>
        <authorList>
            <person name="Maeda T."/>
            <person name="Takahashi S."/>
            <person name="Yoshida T."/>
            <person name="Shimamura S."/>
            <person name="Takaki Y."/>
            <person name="Nagai Y."/>
            <person name="Toyoda A."/>
            <person name="Suzuki Y."/>
            <person name="Arimoto A."/>
            <person name="Ishii H."/>
            <person name="Satoh N."/>
            <person name="Nishiyama T."/>
            <person name="Hasebe M."/>
            <person name="Maruyama T."/>
            <person name="Minagawa J."/>
            <person name="Obokata J."/>
            <person name="Shigenobu S."/>
        </authorList>
    </citation>
    <scope>NUCLEOTIDE SEQUENCE [LARGE SCALE GENOMIC DNA]</scope>
</reference>
<dbReference type="SUPFAM" id="SSF55486">
    <property type="entry name" value="Metalloproteases ('zincins'), catalytic domain"/>
    <property type="match status" value="2"/>
</dbReference>
<evidence type="ECO:0000313" key="28">
    <source>
        <dbReference type="Proteomes" id="UP000735302"/>
    </source>
</evidence>
<evidence type="ECO:0000256" key="23">
    <source>
        <dbReference type="SAM" id="Phobius"/>
    </source>
</evidence>
<keyword evidence="7" id="KW-1003">Cell membrane</keyword>
<evidence type="ECO:0000259" key="26">
    <source>
        <dbReference type="Pfam" id="PF17900"/>
    </source>
</evidence>
<keyword evidence="18" id="KW-1015">Disulfide bond</keyword>
<feature type="binding site" evidence="21">
    <location>
        <position position="442"/>
    </location>
    <ligand>
        <name>Zn(2+)</name>
        <dbReference type="ChEBI" id="CHEBI:29105"/>
        <note>catalytic</note>
    </ligand>
</feature>
<evidence type="ECO:0000256" key="2">
    <source>
        <dbReference type="ARBA" id="ARBA00004401"/>
    </source>
</evidence>
<evidence type="ECO:0000256" key="14">
    <source>
        <dbReference type="ARBA" id="ARBA00022968"/>
    </source>
</evidence>
<evidence type="ECO:0000256" key="1">
    <source>
        <dbReference type="ARBA" id="ARBA00001703"/>
    </source>
</evidence>
<dbReference type="GO" id="GO:0004230">
    <property type="term" value="F:glutamyl aminopeptidase activity"/>
    <property type="evidence" value="ECO:0007669"/>
    <property type="project" value="UniProtKB-EC"/>
</dbReference>
<evidence type="ECO:0000256" key="8">
    <source>
        <dbReference type="ARBA" id="ARBA00022670"/>
    </source>
</evidence>
<feature type="transmembrane region" description="Helical" evidence="23">
    <location>
        <begin position="12"/>
        <end position="41"/>
    </location>
</feature>
<feature type="domain" description="ERAP1-like C-terminal" evidence="25">
    <location>
        <begin position="1567"/>
        <end position="1893"/>
    </location>
</feature>
<evidence type="ECO:0000256" key="11">
    <source>
        <dbReference type="ARBA" id="ARBA00022801"/>
    </source>
</evidence>
<feature type="binding site" evidence="21">
    <location>
        <position position="461"/>
    </location>
    <ligand>
        <name>Zn(2+)</name>
        <dbReference type="ChEBI" id="CHEBI:29105"/>
        <note>catalytic</note>
    </ligand>
</feature>
<comment type="subunit">
    <text evidence="4">Homodimer; disulfide-linked.</text>
</comment>
<dbReference type="GO" id="GO:0043171">
    <property type="term" value="P:peptide catabolic process"/>
    <property type="evidence" value="ECO:0007669"/>
    <property type="project" value="TreeGrafter"/>
</dbReference>
<dbReference type="GO" id="GO:0005886">
    <property type="term" value="C:plasma membrane"/>
    <property type="evidence" value="ECO:0007669"/>
    <property type="project" value="UniProtKB-SubCell"/>
</dbReference>
<dbReference type="FunFam" id="2.60.40.1730:FF:000012">
    <property type="entry name" value="Aminopeptidase N"/>
    <property type="match status" value="2"/>
</dbReference>
<dbReference type="InterPro" id="IPR045357">
    <property type="entry name" value="Aminopeptidase_N-like_N"/>
</dbReference>
<keyword evidence="6 27" id="KW-0031">Aminopeptidase</keyword>
<evidence type="ECO:0000259" key="24">
    <source>
        <dbReference type="Pfam" id="PF01433"/>
    </source>
</evidence>
<dbReference type="Pfam" id="PF11838">
    <property type="entry name" value="ERAP1_C"/>
    <property type="match status" value="2"/>
</dbReference>
<dbReference type="PRINTS" id="PR00756">
    <property type="entry name" value="ALADIPTASE"/>
</dbReference>
<evidence type="ECO:0000256" key="10">
    <source>
        <dbReference type="ARBA" id="ARBA00022723"/>
    </source>
</evidence>
<dbReference type="PANTHER" id="PTHR11533:SF276">
    <property type="entry name" value="GLUTAMYL AMINOPEPTIDASE"/>
    <property type="match status" value="1"/>
</dbReference>
<dbReference type="GO" id="GO:0070006">
    <property type="term" value="F:metalloaminopeptidase activity"/>
    <property type="evidence" value="ECO:0007669"/>
    <property type="project" value="TreeGrafter"/>
</dbReference>
<feature type="domain" description="Peptidase M1 membrane alanine aminopeptidase" evidence="24">
    <location>
        <begin position="366"/>
        <end position="589"/>
    </location>
</feature>
<feature type="domain" description="Peptidase M1 membrane alanine aminopeptidase" evidence="24">
    <location>
        <begin position="1282"/>
        <end position="1487"/>
    </location>
</feature>
<dbReference type="FunFam" id="1.25.50.20:FF:000001">
    <property type="entry name" value="Aminopeptidase"/>
    <property type="match status" value="2"/>
</dbReference>
<keyword evidence="28" id="KW-1185">Reference proteome</keyword>
<keyword evidence="11" id="KW-0378">Hydrolase</keyword>
<comment type="catalytic activity">
    <reaction evidence="1">
        <text>Release of N-terminal glutamate (and to a lesser extent aspartate) from a peptide.</text>
        <dbReference type="EC" id="3.4.11.7"/>
    </reaction>
</comment>
<dbReference type="InterPro" id="IPR050344">
    <property type="entry name" value="Peptidase_M1_aminopeptidases"/>
</dbReference>
<dbReference type="InterPro" id="IPR014782">
    <property type="entry name" value="Peptidase_M1_dom"/>
</dbReference>